<feature type="transmembrane region" description="Helical" evidence="6">
    <location>
        <begin position="144"/>
        <end position="167"/>
    </location>
</feature>
<keyword evidence="3 6" id="KW-0812">Transmembrane</keyword>
<feature type="transmembrane region" description="Helical" evidence="6">
    <location>
        <begin position="416"/>
        <end position="434"/>
    </location>
</feature>
<protein>
    <submittedName>
        <fullName evidence="8">Bifunctional lysylphosphatidylglycerol flippase/synthetase MprF</fullName>
    </submittedName>
</protein>
<evidence type="ECO:0000256" key="5">
    <source>
        <dbReference type="ARBA" id="ARBA00023136"/>
    </source>
</evidence>
<evidence type="ECO:0000256" key="3">
    <source>
        <dbReference type="ARBA" id="ARBA00022692"/>
    </source>
</evidence>
<feature type="transmembrane region" description="Helical" evidence="6">
    <location>
        <begin position="345"/>
        <end position="363"/>
    </location>
</feature>
<proteinExistence type="predicted"/>
<organism evidence="8 9">
    <name type="scientific">Pseudaminobacter soli</name>
    <name type="common">ex Zhang et al. 2022</name>
    <dbReference type="NCBI Taxonomy" id="2831468"/>
    <lineage>
        <taxon>Bacteria</taxon>
        <taxon>Pseudomonadati</taxon>
        <taxon>Pseudomonadota</taxon>
        <taxon>Alphaproteobacteria</taxon>
        <taxon>Hyphomicrobiales</taxon>
        <taxon>Phyllobacteriaceae</taxon>
        <taxon>Pseudaminobacter</taxon>
    </lineage>
</organism>
<feature type="transmembrane region" description="Helical" evidence="6">
    <location>
        <begin position="29"/>
        <end position="50"/>
    </location>
</feature>
<evidence type="ECO:0000256" key="6">
    <source>
        <dbReference type="SAM" id="Phobius"/>
    </source>
</evidence>
<feature type="transmembrane region" description="Helical" evidence="6">
    <location>
        <begin position="187"/>
        <end position="204"/>
    </location>
</feature>
<keyword evidence="2" id="KW-1003">Cell membrane</keyword>
<evidence type="ECO:0000256" key="4">
    <source>
        <dbReference type="ARBA" id="ARBA00022989"/>
    </source>
</evidence>
<dbReference type="GO" id="GO:0016755">
    <property type="term" value="F:aminoacyltransferase activity"/>
    <property type="evidence" value="ECO:0007669"/>
    <property type="project" value="TreeGrafter"/>
</dbReference>
<feature type="transmembrane region" description="Helical" evidence="6">
    <location>
        <begin position="305"/>
        <end position="325"/>
    </location>
</feature>
<feature type="transmembrane region" description="Helical" evidence="6">
    <location>
        <begin position="440"/>
        <end position="457"/>
    </location>
</feature>
<sequence>MSPRQTAAESQKVESAFARPIERLVEPHVLGPAVGALAVAIALYVIHQITAHLHLNDIVTAVSSATAKTILPALGFTAISFLAMSLYDVLAVRRVAPGRIPLQLAVFAGMVGYGFSTAIGFHVFVGGLVRYRIYQTAGLDAADVGRIVGISLLTFSGGLAAILGITLLLDPTGVRALQFLSPADDRIVGVAILALLLAAILWLRRGNRIIVLGWTFLLPAAPSAAAQLVIGAVDIGAAAAALYVLLPPDIAPGFASFLILFVAAIIASVVSHAPGGLGVLEATILYGLGAGTRPDVVAALVLFRLIYYALPLGVAVLGLGAFEIYRVRMAVAGMAARTLVVVRRMVPPVASVLVFGGGLVLVLSSNTPTDSSRMAWLEDVLPLPFAEASHLLASITGVLLIVIARGLYRRIASARIGAILLLLSGATFSLLKGIDWEEALLLTVLAGALATSGPAFYRKGDWRSFRPDLKWISLMAIALASLTLVGFLAFRHVEYQSSLWWEFAWDGDAPRFLRATLALTIVAGAIAADAVINRPMPMPPRAGDPIPAAVRTILDTSTGTQPCIALLGDKFFLVSDDGKAFLMYAVSGSSWIAMGDPVGDPQSGIRLIWRFAEAADRAGARSVYYAVQPEFLTHYLDMGLALLKIGEVARVPLAGFSLAGPARQPLRYAEKRGAREGLVFSVVSKANVPAILEDLRAVSDAWLEEKHHREKGFSLGFFDDRYMGEFDCAVMRKEGVIIGFANLWRSGDHVELSIDLMRYRPGVSRVLMDALFVHLLLYGRDQGYQWFNLGAAPLAGLADHPLASTWNRVGTFIFRRGDEFYNFEGLRDFKQKFDPVWTPQYLACPGGLGIPQVLLDVTTLISRGPLGLSKR</sequence>
<dbReference type="PANTHER" id="PTHR34697:SF2">
    <property type="entry name" value="PHOSPHATIDYLGLYCEROL LYSYLTRANSFERASE"/>
    <property type="match status" value="1"/>
</dbReference>
<dbReference type="GO" id="GO:0055091">
    <property type="term" value="P:phospholipid homeostasis"/>
    <property type="evidence" value="ECO:0007669"/>
    <property type="project" value="TreeGrafter"/>
</dbReference>
<reference evidence="8" key="1">
    <citation type="submission" date="2021-04" db="EMBL/GenBank/DDBJ databases">
        <title>Pseudaminobacter soli sp. nov., isolated from paddy soil contaminated by heavy metals.</title>
        <authorList>
            <person name="Zhang K."/>
        </authorList>
    </citation>
    <scope>NUCLEOTIDE SEQUENCE</scope>
    <source>
        <strain evidence="8">19-2017</strain>
    </source>
</reference>
<dbReference type="InterPro" id="IPR016181">
    <property type="entry name" value="Acyl_CoA_acyltransferase"/>
</dbReference>
<evidence type="ECO:0000313" key="8">
    <source>
        <dbReference type="EMBL" id="MBS3651002.1"/>
    </source>
</evidence>
<dbReference type="InterPro" id="IPR051211">
    <property type="entry name" value="PG_lysyltransferase"/>
</dbReference>
<feature type="transmembrane region" description="Helical" evidence="6">
    <location>
        <begin position="469"/>
        <end position="492"/>
    </location>
</feature>
<comment type="caution">
    <text evidence="8">The sequence shown here is derived from an EMBL/GenBank/DDBJ whole genome shotgun (WGS) entry which is preliminary data.</text>
</comment>
<name>A0A942I3A9_9HYPH</name>
<accession>A0A942I3A9</accession>
<evidence type="ECO:0000313" key="9">
    <source>
        <dbReference type="Proteomes" id="UP000680348"/>
    </source>
</evidence>
<feature type="transmembrane region" description="Helical" evidence="6">
    <location>
        <begin position="70"/>
        <end position="90"/>
    </location>
</feature>
<feature type="transmembrane region" description="Helical" evidence="6">
    <location>
        <begin position="512"/>
        <end position="532"/>
    </location>
</feature>
<gene>
    <name evidence="8" type="primary">mprF</name>
    <name evidence="8" type="ORF">KEU06_20535</name>
</gene>
<feature type="domain" description="Phosphatidylglycerol lysyltransferase C-terminal" evidence="7">
    <location>
        <begin position="563"/>
        <end position="843"/>
    </location>
</feature>
<evidence type="ECO:0000256" key="2">
    <source>
        <dbReference type="ARBA" id="ARBA00022475"/>
    </source>
</evidence>
<comment type="subcellular location">
    <subcellularLocation>
        <location evidence="1">Cell membrane</location>
        <topology evidence="1">Multi-pass membrane protein</topology>
    </subcellularLocation>
</comment>
<keyword evidence="5 6" id="KW-0472">Membrane</keyword>
<dbReference type="NCBIfam" id="NF033480">
    <property type="entry name" value="bifunc_MprF"/>
    <property type="match status" value="1"/>
</dbReference>
<keyword evidence="4 6" id="KW-1133">Transmembrane helix</keyword>
<keyword evidence="9" id="KW-1185">Reference proteome</keyword>
<dbReference type="Pfam" id="PF09924">
    <property type="entry name" value="LPG_synthase_C"/>
    <property type="match status" value="1"/>
</dbReference>
<dbReference type="InterPro" id="IPR024320">
    <property type="entry name" value="LPG_synthase_C"/>
</dbReference>
<feature type="transmembrane region" description="Helical" evidence="6">
    <location>
        <begin position="253"/>
        <end position="273"/>
    </location>
</feature>
<dbReference type="GO" id="GO:0005886">
    <property type="term" value="C:plasma membrane"/>
    <property type="evidence" value="ECO:0007669"/>
    <property type="project" value="UniProtKB-SubCell"/>
</dbReference>
<dbReference type="EMBL" id="JAGWCR010000011">
    <property type="protein sequence ID" value="MBS3651002.1"/>
    <property type="molecule type" value="Genomic_DNA"/>
</dbReference>
<feature type="transmembrane region" description="Helical" evidence="6">
    <location>
        <begin position="102"/>
        <end position="124"/>
    </location>
</feature>
<evidence type="ECO:0000259" key="7">
    <source>
        <dbReference type="Pfam" id="PF09924"/>
    </source>
</evidence>
<dbReference type="PANTHER" id="PTHR34697">
    <property type="entry name" value="PHOSPHATIDYLGLYCEROL LYSYLTRANSFERASE"/>
    <property type="match status" value="1"/>
</dbReference>
<dbReference type="SUPFAM" id="SSF55729">
    <property type="entry name" value="Acyl-CoA N-acyltransferases (Nat)"/>
    <property type="match status" value="1"/>
</dbReference>
<evidence type="ECO:0000256" key="1">
    <source>
        <dbReference type="ARBA" id="ARBA00004651"/>
    </source>
</evidence>
<dbReference type="Proteomes" id="UP000680348">
    <property type="component" value="Unassembled WGS sequence"/>
</dbReference>
<dbReference type="RefSeq" id="WP_188256550.1">
    <property type="nucleotide sequence ID" value="NZ_JABVCF010000011.1"/>
</dbReference>
<dbReference type="AlphaFoldDB" id="A0A942I3A9"/>
<feature type="transmembrane region" description="Helical" evidence="6">
    <location>
        <begin position="383"/>
        <end position="404"/>
    </location>
</feature>
<feature type="transmembrane region" description="Helical" evidence="6">
    <location>
        <begin position="224"/>
        <end position="246"/>
    </location>
</feature>